<dbReference type="AlphaFoldDB" id="A0A9K3D2S8"/>
<dbReference type="Gene3D" id="3.40.50.300">
    <property type="entry name" value="P-loop containing nucleotide triphosphate hydrolases"/>
    <property type="match status" value="1"/>
</dbReference>
<organism evidence="1 2">
    <name type="scientific">Kipferlia bialata</name>
    <dbReference type="NCBI Taxonomy" id="797122"/>
    <lineage>
        <taxon>Eukaryota</taxon>
        <taxon>Metamonada</taxon>
        <taxon>Carpediemonas-like organisms</taxon>
        <taxon>Kipferlia</taxon>
    </lineage>
</organism>
<dbReference type="InterPro" id="IPR027417">
    <property type="entry name" value="P-loop_NTPase"/>
</dbReference>
<comment type="caution">
    <text evidence="1">The sequence shown here is derived from an EMBL/GenBank/DDBJ whole genome shotgun (WGS) entry which is preliminary data.</text>
</comment>
<keyword evidence="2" id="KW-1185">Reference proteome</keyword>
<protein>
    <recommendedName>
        <fullName evidence="3">G domain-containing protein</fullName>
    </recommendedName>
</protein>
<name>A0A9K3D2S8_9EUKA</name>
<gene>
    <name evidence="1" type="ORF">KIPB_008943</name>
</gene>
<dbReference type="Proteomes" id="UP000265618">
    <property type="component" value="Unassembled WGS sequence"/>
</dbReference>
<dbReference type="OrthoDB" id="1716625at2759"/>
<evidence type="ECO:0008006" key="3">
    <source>
        <dbReference type="Google" id="ProtNLM"/>
    </source>
</evidence>
<accession>A0A9K3D2S8</accession>
<dbReference type="SUPFAM" id="SSF52540">
    <property type="entry name" value="P-loop containing nucleoside triphosphate hydrolases"/>
    <property type="match status" value="1"/>
</dbReference>
<feature type="non-terminal residue" evidence="1">
    <location>
        <position position="1"/>
    </location>
</feature>
<reference evidence="1 2" key="1">
    <citation type="journal article" date="2018" name="PLoS ONE">
        <title>The draft genome of Kipferlia bialata reveals reductive genome evolution in fornicate parasites.</title>
        <authorList>
            <person name="Tanifuji G."/>
            <person name="Takabayashi S."/>
            <person name="Kume K."/>
            <person name="Takagi M."/>
            <person name="Nakayama T."/>
            <person name="Kamikawa R."/>
            <person name="Inagaki Y."/>
            <person name="Hashimoto T."/>
        </authorList>
    </citation>
    <scope>NUCLEOTIDE SEQUENCE [LARGE SCALE GENOMIC DNA]</scope>
    <source>
        <strain evidence="1">NY0173</strain>
    </source>
</reference>
<dbReference type="EMBL" id="BDIP01002901">
    <property type="protein sequence ID" value="GIQ86991.1"/>
    <property type="molecule type" value="Genomic_DNA"/>
</dbReference>
<sequence>RVLLFGNHGAGKSSFVSHCVGRPGLLPTGVAMTTDKVTFVCSGSGDSQLDSKSSESLFPELSDLFGEYPGLANHFQTRVYGSRTQSPFLFIDTPGTVDTQVSYGFDVNGVLSLSLPTPLLPGLIWL</sequence>
<evidence type="ECO:0000313" key="1">
    <source>
        <dbReference type="EMBL" id="GIQ86991.1"/>
    </source>
</evidence>
<proteinExistence type="predicted"/>
<evidence type="ECO:0000313" key="2">
    <source>
        <dbReference type="Proteomes" id="UP000265618"/>
    </source>
</evidence>